<accession>A0ACB8S5W5</accession>
<reference evidence="1" key="1">
    <citation type="submission" date="2021-02" db="EMBL/GenBank/DDBJ databases">
        <authorList>
            <consortium name="DOE Joint Genome Institute"/>
            <person name="Ahrendt S."/>
            <person name="Looney B.P."/>
            <person name="Miyauchi S."/>
            <person name="Morin E."/>
            <person name="Drula E."/>
            <person name="Courty P.E."/>
            <person name="Chicoki N."/>
            <person name="Fauchery L."/>
            <person name="Kohler A."/>
            <person name="Kuo A."/>
            <person name="Labutti K."/>
            <person name="Pangilinan J."/>
            <person name="Lipzen A."/>
            <person name="Riley R."/>
            <person name="Andreopoulos W."/>
            <person name="He G."/>
            <person name="Johnson J."/>
            <person name="Barry K.W."/>
            <person name="Grigoriev I.V."/>
            <person name="Nagy L."/>
            <person name="Hibbett D."/>
            <person name="Henrissat B."/>
            <person name="Matheny P.B."/>
            <person name="Labbe J."/>
            <person name="Martin F."/>
        </authorList>
    </citation>
    <scope>NUCLEOTIDE SEQUENCE</scope>
    <source>
        <strain evidence="1">FP105234-sp</strain>
    </source>
</reference>
<proteinExistence type="predicted"/>
<evidence type="ECO:0000313" key="1">
    <source>
        <dbReference type="EMBL" id="KAI0051874.1"/>
    </source>
</evidence>
<protein>
    <submittedName>
        <fullName evidence="1">Uncharacterized protein</fullName>
    </submittedName>
</protein>
<dbReference type="EMBL" id="MU275849">
    <property type="protein sequence ID" value="KAI0051874.1"/>
    <property type="molecule type" value="Genomic_DNA"/>
</dbReference>
<sequence>MVVIMSSSLRSSTIMPFARVPSHAKRGPSTHRPAPRRRLRVFRRVPFPKLQLFIDNRRTVSLCSSTLSAPASTLPRTSAPFTSPMVFPGECSFDVSHVSFASWKCTYARLKCACGSRKAWSRCTVFASAPCIRCRSPRTIALVSTRELLDRGPQSRARTHRMFGHSQLPAASGDECHFRGALRALPNLQLVTATRRSSFKILAAFGRACHARGVEFATYEEPRCFQRPRHVDWEG</sequence>
<keyword evidence="2" id="KW-1185">Reference proteome</keyword>
<comment type="caution">
    <text evidence="1">The sequence shown here is derived from an EMBL/GenBank/DDBJ whole genome shotgun (WGS) entry which is preliminary data.</text>
</comment>
<organism evidence="1 2">
    <name type="scientific">Auriscalpium vulgare</name>
    <dbReference type="NCBI Taxonomy" id="40419"/>
    <lineage>
        <taxon>Eukaryota</taxon>
        <taxon>Fungi</taxon>
        <taxon>Dikarya</taxon>
        <taxon>Basidiomycota</taxon>
        <taxon>Agaricomycotina</taxon>
        <taxon>Agaricomycetes</taxon>
        <taxon>Russulales</taxon>
        <taxon>Auriscalpiaceae</taxon>
        <taxon>Auriscalpium</taxon>
    </lineage>
</organism>
<evidence type="ECO:0000313" key="2">
    <source>
        <dbReference type="Proteomes" id="UP000814033"/>
    </source>
</evidence>
<reference evidence="1" key="2">
    <citation type="journal article" date="2022" name="New Phytol.">
        <title>Evolutionary transition to the ectomycorrhizal habit in the genomes of a hyperdiverse lineage of mushroom-forming fungi.</title>
        <authorList>
            <person name="Looney B."/>
            <person name="Miyauchi S."/>
            <person name="Morin E."/>
            <person name="Drula E."/>
            <person name="Courty P.E."/>
            <person name="Kohler A."/>
            <person name="Kuo A."/>
            <person name="LaButti K."/>
            <person name="Pangilinan J."/>
            <person name="Lipzen A."/>
            <person name="Riley R."/>
            <person name="Andreopoulos W."/>
            <person name="He G."/>
            <person name="Johnson J."/>
            <person name="Nolan M."/>
            <person name="Tritt A."/>
            <person name="Barry K.W."/>
            <person name="Grigoriev I.V."/>
            <person name="Nagy L.G."/>
            <person name="Hibbett D."/>
            <person name="Henrissat B."/>
            <person name="Matheny P.B."/>
            <person name="Labbe J."/>
            <person name="Martin F.M."/>
        </authorList>
    </citation>
    <scope>NUCLEOTIDE SEQUENCE</scope>
    <source>
        <strain evidence="1">FP105234-sp</strain>
    </source>
</reference>
<name>A0ACB8S5W5_9AGAM</name>
<gene>
    <name evidence="1" type="ORF">FA95DRAFT_145121</name>
</gene>
<dbReference type="Proteomes" id="UP000814033">
    <property type="component" value="Unassembled WGS sequence"/>
</dbReference>